<dbReference type="EMBL" id="CADCWC010000328">
    <property type="protein sequence ID" value="CAA9544829.1"/>
    <property type="molecule type" value="Genomic_DNA"/>
</dbReference>
<sequence>RRGASDAERASSHEPRPRRTPGRGRGVPRLRLPLSRGGRGPGPRPPGRRSHATGEPARLPRRAGGRAVRPPRRGDGLPRRALLGRVVHGRAAARRLGSALPSHVAHRRRVGGALGHHHPRCPGRDRPGARRGALELRARPPVPSRTAALEPPADRGGGARGTDLPRRPARPRPPRTRRRRRSRRRAAARGPRHGRRPPPRPGRGHRLPSRSPRTAGL</sequence>
<feature type="region of interest" description="Disordered" evidence="1">
    <location>
        <begin position="97"/>
        <end position="217"/>
    </location>
</feature>
<feature type="compositionally biased region" description="Basic residues" evidence="1">
    <location>
        <begin position="104"/>
        <end position="121"/>
    </location>
</feature>
<name>A0A6J4UCS6_9ACTN</name>
<dbReference type="AlphaFoldDB" id="A0A6J4UCS6"/>
<feature type="compositionally biased region" description="Basic and acidic residues" evidence="1">
    <location>
        <begin position="122"/>
        <end position="138"/>
    </location>
</feature>
<feature type="non-terminal residue" evidence="2">
    <location>
        <position position="1"/>
    </location>
</feature>
<organism evidence="2">
    <name type="scientific">uncultured Thermoleophilia bacterium</name>
    <dbReference type="NCBI Taxonomy" id="1497501"/>
    <lineage>
        <taxon>Bacteria</taxon>
        <taxon>Bacillati</taxon>
        <taxon>Actinomycetota</taxon>
        <taxon>Thermoleophilia</taxon>
        <taxon>environmental samples</taxon>
    </lineage>
</organism>
<feature type="non-terminal residue" evidence="2">
    <location>
        <position position="217"/>
    </location>
</feature>
<evidence type="ECO:0000313" key="2">
    <source>
        <dbReference type="EMBL" id="CAA9544829.1"/>
    </source>
</evidence>
<evidence type="ECO:0000256" key="1">
    <source>
        <dbReference type="SAM" id="MobiDB-lite"/>
    </source>
</evidence>
<proteinExistence type="predicted"/>
<feature type="compositionally biased region" description="Basic residues" evidence="1">
    <location>
        <begin position="167"/>
        <end position="208"/>
    </location>
</feature>
<feature type="compositionally biased region" description="Basic residues" evidence="1">
    <location>
        <begin position="18"/>
        <end position="28"/>
    </location>
</feature>
<protein>
    <submittedName>
        <fullName evidence="2">Uncharacterized protein</fullName>
    </submittedName>
</protein>
<gene>
    <name evidence="2" type="ORF">AVDCRST_MAG79-2192</name>
</gene>
<reference evidence="2" key="1">
    <citation type="submission" date="2020-02" db="EMBL/GenBank/DDBJ databases">
        <authorList>
            <person name="Meier V. D."/>
        </authorList>
    </citation>
    <scope>NUCLEOTIDE SEQUENCE</scope>
    <source>
        <strain evidence="2">AVDCRST_MAG79</strain>
    </source>
</reference>
<feature type="compositionally biased region" description="Basic and acidic residues" evidence="1">
    <location>
        <begin position="1"/>
        <end position="17"/>
    </location>
</feature>
<accession>A0A6J4UCS6</accession>
<feature type="region of interest" description="Disordered" evidence="1">
    <location>
        <begin position="1"/>
        <end position="81"/>
    </location>
</feature>